<reference evidence="1 2" key="1">
    <citation type="submission" date="2018-09" db="EMBL/GenBank/DDBJ databases">
        <title>Genomic Encyclopedia of Type Strains, Phase III (KMG-III): the genomes of soil and plant-associated and newly described type strains.</title>
        <authorList>
            <person name="Whitman W."/>
        </authorList>
    </citation>
    <scope>NUCLEOTIDE SEQUENCE [LARGE SCALE GENOMIC DNA]</scope>
    <source>
        <strain evidence="1 2">CECT 7938</strain>
    </source>
</reference>
<keyword evidence="2" id="KW-1185">Reference proteome</keyword>
<evidence type="ECO:0000313" key="2">
    <source>
        <dbReference type="Proteomes" id="UP000286246"/>
    </source>
</evidence>
<accession>A0A420AQU8</accession>
<sequence>MTHYDRRHLFLYQLATLTFLLVIFRSELYAQRPVNEIEITEHIADTSKQRDLIDIGKEILNIKPPQSVDSTGKKFYFSFLPFSTNVPGGGHALITSTTAGFYLGERNSTYMSKVTFTPYTNFGKRFGLPIRSYVWLKDNTWVIDGDIRLLKYPHETWGIGKEHHGDQQINLDYTYFRLYQHALKRIHGGLFMGIGYDLDYRMNIKSTSAIPLDEYTSYPYGTDLKDHTVSSGLSLNLIYDTRANSINTWSGNYANLQFRLNPVFMGSDQNWKSLFLEIRRYHRLTQDPNKQNMIAVRSFFWTVFNSKAPYLDLPNLGWDPYNSSGRGFPVSRFRGKSLYYLETEYRRDISSDGLFGFVAFINFTTVNGPKNSMFADWNIGTGAGARIKFNKNSGTNIGIDYGVSTNHRGVRLTLGEVF</sequence>
<comment type="caution">
    <text evidence="1">The sequence shown here is derived from an EMBL/GenBank/DDBJ whole genome shotgun (WGS) entry which is preliminary data.</text>
</comment>
<organism evidence="1 2">
    <name type="scientific">Sphingobacterium detergens</name>
    <dbReference type="NCBI Taxonomy" id="1145106"/>
    <lineage>
        <taxon>Bacteria</taxon>
        <taxon>Pseudomonadati</taxon>
        <taxon>Bacteroidota</taxon>
        <taxon>Sphingobacteriia</taxon>
        <taxon>Sphingobacteriales</taxon>
        <taxon>Sphingobacteriaceae</taxon>
        <taxon>Sphingobacterium</taxon>
    </lineage>
</organism>
<proteinExistence type="predicted"/>
<protein>
    <recommendedName>
        <fullName evidence="3">Surface antigen-like protein</fullName>
    </recommendedName>
</protein>
<evidence type="ECO:0000313" key="1">
    <source>
        <dbReference type="EMBL" id="RKE46817.1"/>
    </source>
</evidence>
<dbReference type="EMBL" id="RAPY01000004">
    <property type="protein sequence ID" value="RKE46817.1"/>
    <property type="molecule type" value="Genomic_DNA"/>
</dbReference>
<evidence type="ECO:0008006" key="3">
    <source>
        <dbReference type="Google" id="ProtNLM"/>
    </source>
</evidence>
<dbReference type="Proteomes" id="UP000286246">
    <property type="component" value="Unassembled WGS sequence"/>
</dbReference>
<dbReference type="Gene3D" id="2.40.160.50">
    <property type="entry name" value="membrane protein fhac: a member of the omp85/tpsb transporter family"/>
    <property type="match status" value="1"/>
</dbReference>
<dbReference type="OrthoDB" id="621220at2"/>
<gene>
    <name evidence="1" type="ORF">DFQ12_3971</name>
</gene>
<name>A0A420AQU8_SPHD1</name>
<dbReference type="AlphaFoldDB" id="A0A420AQU8"/>